<dbReference type="Proteomes" id="UP000505377">
    <property type="component" value="Chromosome"/>
</dbReference>
<dbReference type="CDD" id="cd08946">
    <property type="entry name" value="SDR_e"/>
    <property type="match status" value="1"/>
</dbReference>
<accession>A0A6M6JJ78</accession>
<name>A0A6M6JJ78_9PSEU</name>
<dbReference type="PANTHER" id="PTHR43245">
    <property type="entry name" value="BIFUNCTIONAL POLYMYXIN RESISTANCE PROTEIN ARNA"/>
    <property type="match status" value="1"/>
</dbReference>
<organism evidence="2 3">
    <name type="scientific">Pseudonocardia broussonetiae</name>
    <dbReference type="NCBI Taxonomy" id="2736640"/>
    <lineage>
        <taxon>Bacteria</taxon>
        <taxon>Bacillati</taxon>
        <taxon>Actinomycetota</taxon>
        <taxon>Actinomycetes</taxon>
        <taxon>Pseudonocardiales</taxon>
        <taxon>Pseudonocardiaceae</taxon>
        <taxon>Pseudonocardia</taxon>
    </lineage>
</organism>
<dbReference type="Gene3D" id="3.40.50.720">
    <property type="entry name" value="NAD(P)-binding Rossmann-like Domain"/>
    <property type="match status" value="1"/>
</dbReference>
<dbReference type="InterPro" id="IPR001509">
    <property type="entry name" value="Epimerase_deHydtase"/>
</dbReference>
<dbReference type="KEGG" id="pbro:HOP40_15595"/>
<dbReference type="PANTHER" id="PTHR43245:SF23">
    <property type="entry name" value="NAD(P)-BINDING DOMAIN-CONTAINING PROTEIN"/>
    <property type="match status" value="1"/>
</dbReference>
<evidence type="ECO:0000313" key="2">
    <source>
        <dbReference type="EMBL" id="QJY47060.1"/>
    </source>
</evidence>
<keyword evidence="3" id="KW-1185">Reference proteome</keyword>
<evidence type="ECO:0000259" key="1">
    <source>
        <dbReference type="Pfam" id="PF01370"/>
    </source>
</evidence>
<dbReference type="RefSeq" id="WP_172159226.1">
    <property type="nucleotide sequence ID" value="NZ_CP053564.1"/>
</dbReference>
<dbReference type="Pfam" id="PF01370">
    <property type="entry name" value="Epimerase"/>
    <property type="match status" value="1"/>
</dbReference>
<evidence type="ECO:0000313" key="3">
    <source>
        <dbReference type="Proteomes" id="UP000505377"/>
    </source>
</evidence>
<gene>
    <name evidence="2" type="ORF">HOP40_15595</name>
</gene>
<feature type="domain" description="NAD-dependent epimerase/dehydratase" evidence="1">
    <location>
        <begin position="10"/>
        <end position="248"/>
    </location>
</feature>
<dbReference type="EMBL" id="CP053564">
    <property type="protein sequence ID" value="QJY47060.1"/>
    <property type="molecule type" value="Genomic_DNA"/>
</dbReference>
<sequence length="340" mass="37225">MAFDLSDRTVLVVGGAGYVGSVMVPLLLDAGASVRVLDQFVYDNGFSLAPVLDDPRVALHRGDLRDAAVFAEAARGATDVVMLASLVGDPVCKKYPELAQQVNADATKAIIDSLDGLGVQRFVFTSTCSNYGIHDSATLADEESELNPQSLYARTKIEVEEHLLKSAASTDASMTVLRIATAYGLSPRMRFDLTVSQFAWEIASGQDLLVFDADTWRPYCHIRDISKAVMTVLTAAPEKVRGEVFNVGDTTQCFTKRMIVEEVQKHVPDAVVSYREGDTDPRNYRVSFAKITERLGFTVDHTVQDYLAQLTTAVQAGVFPDVAGSTRYGNYEVRHLEPRT</sequence>
<dbReference type="InterPro" id="IPR050177">
    <property type="entry name" value="Lipid_A_modif_metabolic_enz"/>
</dbReference>
<dbReference type="AlphaFoldDB" id="A0A6M6JJ78"/>
<proteinExistence type="predicted"/>
<protein>
    <submittedName>
        <fullName evidence="2">NAD(P)-dependent oxidoreductase</fullName>
    </submittedName>
</protein>
<dbReference type="InterPro" id="IPR036291">
    <property type="entry name" value="NAD(P)-bd_dom_sf"/>
</dbReference>
<dbReference type="SUPFAM" id="SSF51735">
    <property type="entry name" value="NAD(P)-binding Rossmann-fold domains"/>
    <property type="match status" value="1"/>
</dbReference>
<reference evidence="2 3" key="1">
    <citation type="submission" date="2020-05" db="EMBL/GenBank/DDBJ databases">
        <authorList>
            <person name="Mo P."/>
        </authorList>
    </citation>
    <scope>NUCLEOTIDE SEQUENCE [LARGE SCALE GENOMIC DNA]</scope>
    <source>
        <strain evidence="2 3">Gen01</strain>
    </source>
</reference>